<dbReference type="Pfam" id="PF00111">
    <property type="entry name" value="Fer2"/>
    <property type="match status" value="1"/>
</dbReference>
<keyword evidence="1" id="KW-0001">2Fe-2S</keyword>
<dbReference type="PROSITE" id="PS00197">
    <property type="entry name" value="2FE2S_FER_1"/>
    <property type="match status" value="1"/>
</dbReference>
<dbReference type="Gene3D" id="3.10.20.30">
    <property type="match status" value="1"/>
</dbReference>
<feature type="domain" description="2Fe-2S ferredoxin-type" evidence="6">
    <location>
        <begin position="15"/>
        <end position="91"/>
    </location>
</feature>
<dbReference type="EMBL" id="MDKC01000001">
    <property type="protein sequence ID" value="ODG94023.1"/>
    <property type="molecule type" value="Genomic_DNA"/>
</dbReference>
<proteinExistence type="predicted"/>
<dbReference type="SUPFAM" id="SSF47741">
    <property type="entry name" value="CO dehydrogenase ISP C-domain like"/>
    <property type="match status" value="1"/>
</dbReference>
<evidence type="ECO:0000256" key="1">
    <source>
        <dbReference type="ARBA" id="ARBA00022714"/>
    </source>
</evidence>
<dbReference type="InterPro" id="IPR036884">
    <property type="entry name" value="2Fe-2S-bd_dom_sf"/>
</dbReference>
<evidence type="ECO:0000259" key="6">
    <source>
        <dbReference type="PROSITE" id="PS51085"/>
    </source>
</evidence>
<dbReference type="Gene3D" id="1.10.150.120">
    <property type="entry name" value="[2Fe-2S]-binding domain"/>
    <property type="match status" value="1"/>
</dbReference>
<evidence type="ECO:0000256" key="4">
    <source>
        <dbReference type="ARBA" id="ARBA00023004"/>
    </source>
</evidence>
<gene>
    <name evidence="7" type="ORF">BED47_02305</name>
</gene>
<dbReference type="PANTHER" id="PTHR44379:SF7">
    <property type="entry name" value="XANTHINE DEHYDROGENASE SUBUNIT E-RELATED"/>
    <property type="match status" value="1"/>
</dbReference>
<dbReference type="PROSITE" id="PS51085">
    <property type="entry name" value="2FE2S_FER_2"/>
    <property type="match status" value="1"/>
</dbReference>
<organism evidence="7 8">
    <name type="scientific">Gottfriedia luciferensis</name>
    <dbReference type="NCBI Taxonomy" id="178774"/>
    <lineage>
        <taxon>Bacteria</taxon>
        <taxon>Bacillati</taxon>
        <taxon>Bacillota</taxon>
        <taxon>Bacilli</taxon>
        <taxon>Bacillales</taxon>
        <taxon>Bacillaceae</taxon>
        <taxon>Gottfriedia</taxon>
    </lineage>
</organism>
<dbReference type="Proteomes" id="UP000094580">
    <property type="component" value="Unassembled WGS sequence"/>
</dbReference>
<keyword evidence="4" id="KW-0408">Iron</keyword>
<dbReference type="InterPro" id="IPR051452">
    <property type="entry name" value="Diverse_Oxidoreductases"/>
</dbReference>
<dbReference type="InterPro" id="IPR001041">
    <property type="entry name" value="2Fe-2S_ferredoxin-type"/>
</dbReference>
<dbReference type="InterPro" id="IPR002888">
    <property type="entry name" value="2Fe-2S-bd"/>
</dbReference>
<evidence type="ECO:0000256" key="2">
    <source>
        <dbReference type="ARBA" id="ARBA00022723"/>
    </source>
</evidence>
<dbReference type="Pfam" id="PF01799">
    <property type="entry name" value="Fer2_2"/>
    <property type="match status" value="1"/>
</dbReference>
<dbReference type="SUPFAM" id="SSF54292">
    <property type="entry name" value="2Fe-2S ferredoxin-like"/>
    <property type="match status" value="1"/>
</dbReference>
<dbReference type="InterPro" id="IPR036010">
    <property type="entry name" value="2Fe-2S_ferredoxin-like_sf"/>
</dbReference>
<sequence>MGMNKYDQDQPIHLLELNLKINNKEKQLYVSPTKRLIDILRDELKLTGTKISCEIGRCGACAVHMDNKLVNSCLMMAYQVNNTSICTIEGIAEKGLHPIQLSFLEEGGYQCGYCTPGMIMAVKALLDTNSNPTDEEINEALSGNLCRCTGYTGIKRSIQKAIKLINKNDS</sequence>
<keyword evidence="2" id="KW-0479">Metal-binding</keyword>
<evidence type="ECO:0000256" key="5">
    <source>
        <dbReference type="ARBA" id="ARBA00023014"/>
    </source>
</evidence>
<evidence type="ECO:0000256" key="3">
    <source>
        <dbReference type="ARBA" id="ARBA00023002"/>
    </source>
</evidence>
<protein>
    <submittedName>
        <fullName evidence="7">Xanthine dehydrogenase subunit E</fullName>
    </submittedName>
</protein>
<name>A0ABX3A401_9BACI</name>
<evidence type="ECO:0000313" key="7">
    <source>
        <dbReference type="EMBL" id="ODG94023.1"/>
    </source>
</evidence>
<keyword evidence="8" id="KW-1185">Reference proteome</keyword>
<keyword evidence="5" id="KW-0411">Iron-sulfur</keyword>
<dbReference type="PANTHER" id="PTHR44379">
    <property type="entry name" value="OXIDOREDUCTASE WITH IRON-SULFUR SUBUNIT"/>
    <property type="match status" value="1"/>
</dbReference>
<evidence type="ECO:0000313" key="8">
    <source>
        <dbReference type="Proteomes" id="UP000094580"/>
    </source>
</evidence>
<dbReference type="InterPro" id="IPR006058">
    <property type="entry name" value="2Fe2S_fd_BS"/>
</dbReference>
<comment type="caution">
    <text evidence="7">The sequence shown here is derived from an EMBL/GenBank/DDBJ whole genome shotgun (WGS) entry which is preliminary data.</text>
</comment>
<reference evidence="7 8" key="1">
    <citation type="submission" date="2016-07" db="EMBL/GenBank/DDBJ databases">
        <authorList>
            <person name="Townsley L."/>
            <person name="Shank E.A."/>
        </authorList>
    </citation>
    <scope>NUCLEOTIDE SEQUENCE [LARGE SCALE GENOMIC DNA]</scope>
    <source>
        <strain evidence="7 8">CH01</strain>
    </source>
</reference>
<dbReference type="InterPro" id="IPR012675">
    <property type="entry name" value="Beta-grasp_dom_sf"/>
</dbReference>
<accession>A0ABX3A401</accession>
<keyword evidence="3" id="KW-0560">Oxidoreductase</keyword>